<evidence type="ECO:0000256" key="2">
    <source>
        <dbReference type="PROSITE-ProRule" id="PRU00335"/>
    </source>
</evidence>
<evidence type="ECO:0000313" key="4">
    <source>
        <dbReference type="EMBL" id="KQL52756.1"/>
    </source>
</evidence>
<dbReference type="PROSITE" id="PS01081">
    <property type="entry name" value="HTH_TETR_1"/>
    <property type="match status" value="1"/>
</dbReference>
<dbReference type="Proteomes" id="UP000051888">
    <property type="component" value="Unassembled WGS sequence"/>
</dbReference>
<dbReference type="Gene3D" id="1.10.357.10">
    <property type="entry name" value="Tetracycline Repressor, domain 2"/>
    <property type="match status" value="1"/>
</dbReference>
<dbReference type="InterPro" id="IPR009057">
    <property type="entry name" value="Homeodomain-like_sf"/>
</dbReference>
<dbReference type="InterPro" id="IPR023772">
    <property type="entry name" value="DNA-bd_HTH_TetR-type_CS"/>
</dbReference>
<dbReference type="GO" id="GO:0003677">
    <property type="term" value="F:DNA binding"/>
    <property type="evidence" value="ECO:0007669"/>
    <property type="project" value="UniProtKB-UniRule"/>
</dbReference>
<dbReference type="PATRIC" id="fig|157838.3.peg.883"/>
<organism evidence="4 5">
    <name type="scientific">Heyndrickxia shackletonii</name>
    <dbReference type="NCBI Taxonomy" id="157838"/>
    <lineage>
        <taxon>Bacteria</taxon>
        <taxon>Bacillati</taxon>
        <taxon>Bacillota</taxon>
        <taxon>Bacilli</taxon>
        <taxon>Bacillales</taxon>
        <taxon>Bacillaceae</taxon>
        <taxon>Heyndrickxia</taxon>
    </lineage>
</organism>
<dbReference type="PRINTS" id="PR00455">
    <property type="entry name" value="HTHTETR"/>
</dbReference>
<comment type="caution">
    <text evidence="4">The sequence shown here is derived from an EMBL/GenBank/DDBJ whole genome shotgun (WGS) entry which is preliminary data.</text>
</comment>
<dbReference type="STRING" id="157838.AN964_03970"/>
<dbReference type="OrthoDB" id="2356263at2"/>
<dbReference type="Pfam" id="PF00440">
    <property type="entry name" value="TetR_N"/>
    <property type="match status" value="1"/>
</dbReference>
<proteinExistence type="predicted"/>
<gene>
    <name evidence="4" type="ORF">AN964_03970</name>
</gene>
<keyword evidence="1 2" id="KW-0238">DNA-binding</keyword>
<evidence type="ECO:0000256" key="1">
    <source>
        <dbReference type="ARBA" id="ARBA00023125"/>
    </source>
</evidence>
<dbReference type="InterPro" id="IPR050109">
    <property type="entry name" value="HTH-type_TetR-like_transc_reg"/>
</dbReference>
<dbReference type="PROSITE" id="PS50977">
    <property type="entry name" value="HTH_TETR_2"/>
    <property type="match status" value="1"/>
</dbReference>
<sequence>MKKDNNEERKQSFIAEARREQIIDAAIHTLDEIGYVKASLAQIAKKARISTGLISYHFSDKNDLMNQLLIKLIERSSSYILERVNKEDTPRNKLNAFISASLAYQGTHHEHNIALLEIVFNARTPDNIPYYKLSDEEEDPVLYELQQILRDGQKQGVFGDFNVDVMCNLIRGAIGEYMLNTAITKKVDLETYSSELVNIVEKAVLNTEKKETLNKGSVN</sequence>
<dbReference type="AlphaFoldDB" id="A0A0Q3WVV3"/>
<dbReference type="SUPFAM" id="SSF48498">
    <property type="entry name" value="Tetracyclin repressor-like, C-terminal domain"/>
    <property type="match status" value="1"/>
</dbReference>
<dbReference type="PANTHER" id="PTHR30328">
    <property type="entry name" value="TRANSCRIPTIONAL REPRESSOR"/>
    <property type="match status" value="1"/>
</dbReference>
<evidence type="ECO:0000259" key="3">
    <source>
        <dbReference type="PROSITE" id="PS50977"/>
    </source>
</evidence>
<dbReference type="RefSeq" id="WP_055738461.1">
    <property type="nucleotide sequence ID" value="NZ_JAAIWL010000015.1"/>
</dbReference>
<feature type="domain" description="HTH tetR-type" evidence="3">
    <location>
        <begin position="16"/>
        <end position="76"/>
    </location>
</feature>
<feature type="DNA-binding region" description="H-T-H motif" evidence="2">
    <location>
        <begin position="39"/>
        <end position="58"/>
    </location>
</feature>
<dbReference type="InterPro" id="IPR001647">
    <property type="entry name" value="HTH_TetR"/>
</dbReference>
<protein>
    <submittedName>
        <fullName evidence="4">Transcriptional regulator</fullName>
    </submittedName>
</protein>
<dbReference type="GO" id="GO:0006355">
    <property type="term" value="P:regulation of DNA-templated transcription"/>
    <property type="evidence" value="ECO:0007669"/>
    <property type="project" value="UniProtKB-ARBA"/>
</dbReference>
<reference evidence="4 5" key="1">
    <citation type="submission" date="2015-09" db="EMBL/GenBank/DDBJ databases">
        <title>Genome sequencing project for genomic taxonomy and phylogenomics of Bacillus-like bacteria.</title>
        <authorList>
            <person name="Liu B."/>
            <person name="Wang J."/>
            <person name="Zhu Y."/>
            <person name="Liu G."/>
            <person name="Chen Q."/>
            <person name="Chen Z."/>
            <person name="Lan J."/>
            <person name="Che J."/>
            <person name="Ge C."/>
            <person name="Shi H."/>
            <person name="Pan Z."/>
            <person name="Liu X."/>
        </authorList>
    </citation>
    <scope>NUCLEOTIDE SEQUENCE [LARGE SCALE GENOMIC DNA]</scope>
    <source>
        <strain evidence="4 5">LMG 18435</strain>
    </source>
</reference>
<dbReference type="PANTHER" id="PTHR30328:SF54">
    <property type="entry name" value="HTH-TYPE TRANSCRIPTIONAL REPRESSOR SCO4008"/>
    <property type="match status" value="1"/>
</dbReference>
<dbReference type="EMBL" id="LJJC01000004">
    <property type="protein sequence ID" value="KQL52756.1"/>
    <property type="molecule type" value="Genomic_DNA"/>
</dbReference>
<evidence type="ECO:0000313" key="5">
    <source>
        <dbReference type="Proteomes" id="UP000051888"/>
    </source>
</evidence>
<dbReference type="InterPro" id="IPR036271">
    <property type="entry name" value="Tet_transcr_reg_TetR-rel_C_sf"/>
</dbReference>
<name>A0A0Q3WVV3_9BACI</name>
<keyword evidence="5" id="KW-1185">Reference proteome</keyword>
<dbReference type="SUPFAM" id="SSF46689">
    <property type="entry name" value="Homeodomain-like"/>
    <property type="match status" value="1"/>
</dbReference>
<accession>A0A0Q3WVV3</accession>